<dbReference type="ESTHER" id="9delt-w4lkq9">
    <property type="family name" value="Haloalkane_dehalogenase-HLD2"/>
</dbReference>
<evidence type="ECO:0000256" key="1">
    <source>
        <dbReference type="ARBA" id="ARBA00007213"/>
    </source>
</evidence>
<name>W4LKQ9_ENTF1</name>
<dbReference type="InterPro" id="IPR000073">
    <property type="entry name" value="AB_hydrolase_1"/>
</dbReference>
<sequence>MISADERYTKKRATILGRTMAYVDEGSGDPILFLHGNPTSSYLWRNIMPHLEGLGRCIAPDLIGMGDSDKLPQSGPASYRFVEHRTYLDGLLDHLGVTQNVVLVVHDWGSALGFDWGNRHRDAVQGYAYMESIVRPLTWAEWPEASKRVFEGFRSPSGEGMAIEKNIFVERVLPGSILREITEAEMAVYRRPYVHANEDRRPTLTWPREIPIEGEPADVAAIVQDYSDWLSTSDVAKLFINADPGALLTGAPREFCRAWPNQEEVTVPGSHFIQEDAPDDIGMAIANFVKRLRG</sequence>
<accession>W4LKQ9</accession>
<evidence type="ECO:0000313" key="8">
    <source>
        <dbReference type="Proteomes" id="UP000019141"/>
    </source>
</evidence>
<evidence type="ECO:0000259" key="6">
    <source>
        <dbReference type="Pfam" id="PF00561"/>
    </source>
</evidence>
<comment type="catalytic activity">
    <reaction evidence="5">
        <text>1-haloalkane + H2O = a halide anion + a primary alcohol + H(+)</text>
        <dbReference type="Rhea" id="RHEA:19081"/>
        <dbReference type="ChEBI" id="CHEBI:15377"/>
        <dbReference type="ChEBI" id="CHEBI:15378"/>
        <dbReference type="ChEBI" id="CHEBI:15734"/>
        <dbReference type="ChEBI" id="CHEBI:16042"/>
        <dbReference type="ChEBI" id="CHEBI:18060"/>
        <dbReference type="EC" id="3.8.1.5"/>
    </reaction>
</comment>
<dbReference type="PANTHER" id="PTHR43329">
    <property type="entry name" value="EPOXIDE HYDROLASE"/>
    <property type="match status" value="1"/>
</dbReference>
<keyword evidence="4 5" id="KW-0378">Hydrolase</keyword>
<dbReference type="AlphaFoldDB" id="W4LKQ9"/>
<keyword evidence="8" id="KW-1185">Reference proteome</keyword>
<evidence type="ECO:0000256" key="4">
    <source>
        <dbReference type="ARBA" id="ARBA00022801"/>
    </source>
</evidence>
<dbReference type="HOGENOM" id="CLU_020336_13_3_7"/>
<feature type="domain" description="AB hydrolase-1" evidence="6">
    <location>
        <begin position="30"/>
        <end position="278"/>
    </location>
</feature>
<dbReference type="NCBIfam" id="NF002938">
    <property type="entry name" value="PRK03592.1"/>
    <property type="match status" value="1"/>
</dbReference>
<dbReference type="GO" id="GO:0018786">
    <property type="term" value="F:haloalkane dehalogenase activity"/>
    <property type="evidence" value="ECO:0007669"/>
    <property type="project" value="UniProtKB-UniRule"/>
</dbReference>
<gene>
    <name evidence="5" type="primary">dhaA</name>
    <name evidence="7" type="ORF">ETSY1_20800</name>
</gene>
<comment type="function">
    <text evidence="5">Catalyzes hydrolytic cleavage of carbon-halogen bonds in halogenated aliphatic compounds, leading to the formation of the corresponding primary alcohols, halide ions and protons.</text>
</comment>
<dbReference type="Gene3D" id="3.40.50.1820">
    <property type="entry name" value="alpha/beta hydrolase"/>
    <property type="match status" value="1"/>
</dbReference>
<feature type="active site" description="Proton acceptor" evidence="5">
    <location>
        <position position="271"/>
    </location>
</feature>
<dbReference type="EC" id="3.8.1.5" evidence="3 5"/>
<dbReference type="Pfam" id="PF00561">
    <property type="entry name" value="Abhydrolase_1"/>
    <property type="match status" value="1"/>
</dbReference>
<reference evidence="7 8" key="1">
    <citation type="journal article" date="2014" name="Nature">
        <title>An environmental bacterial taxon with a large and distinct metabolic repertoire.</title>
        <authorList>
            <person name="Wilson M.C."/>
            <person name="Mori T."/>
            <person name="Ruckert C."/>
            <person name="Uria A.R."/>
            <person name="Helf M.J."/>
            <person name="Takada K."/>
            <person name="Gernert C."/>
            <person name="Steffens U.A."/>
            <person name="Heycke N."/>
            <person name="Schmitt S."/>
            <person name="Rinke C."/>
            <person name="Helfrich E.J."/>
            <person name="Brachmann A.O."/>
            <person name="Gurgui C."/>
            <person name="Wakimoto T."/>
            <person name="Kracht M."/>
            <person name="Crusemann M."/>
            <person name="Hentschel U."/>
            <person name="Abe I."/>
            <person name="Matsunaga S."/>
            <person name="Kalinowski J."/>
            <person name="Takeyama H."/>
            <person name="Piel J."/>
        </authorList>
    </citation>
    <scope>NUCLEOTIDE SEQUENCE [LARGE SCALE GENOMIC DNA]</scope>
    <source>
        <strain evidence="8">TSY1</strain>
    </source>
</reference>
<proteinExistence type="inferred from homology"/>
<evidence type="ECO:0000256" key="2">
    <source>
        <dbReference type="ARBA" id="ARBA00011245"/>
    </source>
</evidence>
<dbReference type="HAMAP" id="MF_01231">
    <property type="entry name" value="Haloalk_dehal_type2"/>
    <property type="match status" value="1"/>
</dbReference>
<dbReference type="SUPFAM" id="SSF53474">
    <property type="entry name" value="alpha/beta-Hydrolases"/>
    <property type="match status" value="1"/>
</dbReference>
<dbReference type="PATRIC" id="fig|1429438.4.peg.4037"/>
<evidence type="ECO:0000313" key="7">
    <source>
        <dbReference type="EMBL" id="ETW97931.1"/>
    </source>
</evidence>
<organism evidence="7 8">
    <name type="scientific">Entotheonella factor</name>
    <dbReference type="NCBI Taxonomy" id="1429438"/>
    <lineage>
        <taxon>Bacteria</taxon>
        <taxon>Pseudomonadati</taxon>
        <taxon>Nitrospinota/Tectimicrobiota group</taxon>
        <taxon>Candidatus Tectimicrobiota</taxon>
        <taxon>Candidatus Entotheonellia</taxon>
        <taxon>Candidatus Entotheonellales</taxon>
        <taxon>Candidatus Entotheonellaceae</taxon>
        <taxon>Candidatus Entotheonella</taxon>
    </lineage>
</organism>
<protein>
    <recommendedName>
        <fullName evidence="3 5">Haloalkane dehalogenase</fullName>
        <ecNumber evidence="3 5">3.8.1.5</ecNumber>
    </recommendedName>
</protein>
<feature type="active site" description="Nucleophile" evidence="5">
    <location>
        <position position="107"/>
    </location>
</feature>
<feature type="active site" description="Proton donor" evidence="5">
    <location>
        <position position="131"/>
    </location>
</feature>
<dbReference type="Proteomes" id="UP000019141">
    <property type="component" value="Unassembled WGS sequence"/>
</dbReference>
<comment type="caution">
    <text evidence="7">The sequence shown here is derived from an EMBL/GenBank/DDBJ whole genome shotgun (WGS) entry which is preliminary data.</text>
</comment>
<dbReference type="InterPro" id="IPR023594">
    <property type="entry name" value="Haloalkane_dehalogenase_2"/>
</dbReference>
<comment type="similarity">
    <text evidence="1 5">Belongs to the haloalkane dehalogenase family. Type 2 subfamily.</text>
</comment>
<dbReference type="EMBL" id="AZHW01000602">
    <property type="protein sequence ID" value="ETW97931.1"/>
    <property type="molecule type" value="Genomic_DNA"/>
</dbReference>
<evidence type="ECO:0000256" key="5">
    <source>
        <dbReference type="HAMAP-Rule" id="MF_01231"/>
    </source>
</evidence>
<dbReference type="PRINTS" id="PR00412">
    <property type="entry name" value="EPOXHYDRLASE"/>
</dbReference>
<dbReference type="InterPro" id="IPR000639">
    <property type="entry name" value="Epox_hydrolase-like"/>
</dbReference>
<evidence type="ECO:0000256" key="3">
    <source>
        <dbReference type="ARBA" id="ARBA00012065"/>
    </source>
</evidence>
<dbReference type="InterPro" id="IPR029058">
    <property type="entry name" value="AB_hydrolase_fold"/>
</dbReference>
<comment type="subunit">
    <text evidence="2 5">Monomer.</text>
</comment>